<evidence type="ECO:0000256" key="1">
    <source>
        <dbReference type="ARBA" id="ARBA00022670"/>
    </source>
</evidence>
<dbReference type="PROSITE" id="PS00137">
    <property type="entry name" value="SUBTILASE_HIS"/>
    <property type="match status" value="1"/>
</dbReference>
<dbReference type="PRINTS" id="PR00723">
    <property type="entry name" value="SUBTILISIN"/>
</dbReference>
<feature type="active site" description="Charge relay system" evidence="4 5">
    <location>
        <position position="278"/>
    </location>
</feature>
<dbReference type="InterPro" id="IPR023827">
    <property type="entry name" value="Peptidase_S8_Asp-AS"/>
</dbReference>
<evidence type="ECO:0000256" key="5">
    <source>
        <dbReference type="PROSITE-ProRule" id="PRU01240"/>
    </source>
</evidence>
<evidence type="ECO:0000313" key="8">
    <source>
        <dbReference type="EMBL" id="AGA27589.1"/>
    </source>
</evidence>
<evidence type="ECO:0000256" key="4">
    <source>
        <dbReference type="PIRSR" id="PIRSR615500-1"/>
    </source>
</evidence>
<dbReference type="InterPro" id="IPR036852">
    <property type="entry name" value="Peptidase_S8/S53_dom_sf"/>
</dbReference>
<reference evidence="8 9" key="1">
    <citation type="submission" date="2012-02" db="EMBL/GenBank/DDBJ databases">
        <title>Complete sequence of chromosome of Singulisphaera acidiphila DSM 18658.</title>
        <authorList>
            <consortium name="US DOE Joint Genome Institute (JGI-PGF)"/>
            <person name="Lucas S."/>
            <person name="Copeland A."/>
            <person name="Lapidus A."/>
            <person name="Glavina del Rio T."/>
            <person name="Dalin E."/>
            <person name="Tice H."/>
            <person name="Bruce D."/>
            <person name="Goodwin L."/>
            <person name="Pitluck S."/>
            <person name="Peters L."/>
            <person name="Ovchinnikova G."/>
            <person name="Chertkov O."/>
            <person name="Kyrpides N."/>
            <person name="Mavromatis K."/>
            <person name="Ivanova N."/>
            <person name="Brettin T."/>
            <person name="Detter J.C."/>
            <person name="Han C."/>
            <person name="Larimer F."/>
            <person name="Land M."/>
            <person name="Hauser L."/>
            <person name="Markowitz V."/>
            <person name="Cheng J.-F."/>
            <person name="Hugenholtz P."/>
            <person name="Woyke T."/>
            <person name="Wu D."/>
            <person name="Tindall B."/>
            <person name="Pomrenke H."/>
            <person name="Brambilla E."/>
            <person name="Klenk H.-P."/>
            <person name="Eisen J.A."/>
        </authorList>
    </citation>
    <scope>NUCLEOTIDE SEQUENCE [LARGE SCALE GENOMIC DNA]</scope>
    <source>
        <strain evidence="9">ATCC BAA-1392 / DSM 18658 / VKM B-2454 / MOB10</strain>
    </source>
</reference>
<keyword evidence="2 5" id="KW-0378">Hydrolase</keyword>
<dbReference type="PANTHER" id="PTHR42884:SF14">
    <property type="entry name" value="NEUROENDOCRINE CONVERTASE 1"/>
    <property type="match status" value="1"/>
</dbReference>
<evidence type="ECO:0000259" key="7">
    <source>
        <dbReference type="Pfam" id="PF00082"/>
    </source>
</evidence>
<gene>
    <name evidence="8" type="ordered locus">Sinac_3322</name>
</gene>
<keyword evidence="3 5" id="KW-0720">Serine protease</keyword>
<evidence type="ECO:0000256" key="6">
    <source>
        <dbReference type="RuleBase" id="RU003355"/>
    </source>
</evidence>
<dbReference type="Pfam" id="PF00082">
    <property type="entry name" value="Peptidase_S8"/>
    <property type="match status" value="1"/>
</dbReference>
<feature type="active site" description="Charge relay system" evidence="4 5">
    <location>
        <position position="216"/>
    </location>
</feature>
<dbReference type="PROSITE" id="PS51892">
    <property type="entry name" value="SUBTILASE"/>
    <property type="match status" value="1"/>
</dbReference>
<keyword evidence="9" id="KW-1185">Reference proteome</keyword>
<dbReference type="RefSeq" id="WP_015246735.1">
    <property type="nucleotide sequence ID" value="NC_019892.1"/>
</dbReference>
<feature type="active site" description="Charge relay system" evidence="4 5">
    <location>
        <position position="456"/>
    </location>
</feature>
<proteinExistence type="inferred from homology"/>
<feature type="domain" description="Peptidase S8/S53" evidence="7">
    <location>
        <begin position="209"/>
        <end position="509"/>
    </location>
</feature>
<dbReference type="PANTHER" id="PTHR42884">
    <property type="entry name" value="PROPROTEIN CONVERTASE SUBTILISIN/KEXIN-RELATED"/>
    <property type="match status" value="1"/>
</dbReference>
<dbReference type="AlphaFoldDB" id="L0DDY3"/>
<dbReference type="Proteomes" id="UP000010798">
    <property type="component" value="Chromosome"/>
</dbReference>
<dbReference type="HOGENOM" id="CLU_011263_10_1_0"/>
<sequence>MHILSATGKRVELEEVSTEVEPSIGGPVFRLAGSEQTSTRITRAARAFLDMGMPGAATLAMEAREAQTIAEAPPAVFRETGTGLLRVVYKEVVVRFKAGTSDKVRDRILKKMGLAVRSQNPLVPDQVVAYDRAGKRAGAGIVEVANACGELEEIVFATPNFVSEFRRTVVPTIIDEQWHLENRAKVAGQKKNEDVKAAGAWAKTLGKAKVVVAVLDDGIDVEHPNLKANIRKNPDPAQPLDLCGRDFFIPDNTNPEHFNPRPKLFQFPFDEMTGNDIHGTPCAGVIAAVGKAGGALGIAPKCRILAVKIFHADNLASDARVADAIRYAALHADILSCSWSGPTSPDIELAIQDAGVLGRNGLGSAVFCAAGNDFGAAVGFPASHPDAIAVGASTDQGMLAAYSNVGPELWVVAPSSGGIAGIFTTDVSLPGRGFNLGTVSAGGTDGRHTNRFGGTSSATPLAAGVAALVLSVKPGLTRQQLKDILAQTADRIGPDHNPVTGHSDKFGFGHVNAAKAVAAALAMP</sequence>
<evidence type="ECO:0000313" key="9">
    <source>
        <dbReference type="Proteomes" id="UP000010798"/>
    </source>
</evidence>
<dbReference type="InterPro" id="IPR022398">
    <property type="entry name" value="Peptidase_S8_His-AS"/>
</dbReference>
<dbReference type="GO" id="GO:0016020">
    <property type="term" value="C:membrane"/>
    <property type="evidence" value="ECO:0007669"/>
    <property type="project" value="TreeGrafter"/>
</dbReference>
<dbReference type="KEGG" id="saci:Sinac_3322"/>
<dbReference type="GO" id="GO:0016485">
    <property type="term" value="P:protein processing"/>
    <property type="evidence" value="ECO:0007669"/>
    <property type="project" value="TreeGrafter"/>
</dbReference>
<name>L0DDY3_SINAD</name>
<dbReference type="STRING" id="886293.Sinac_3322"/>
<protein>
    <submittedName>
        <fullName evidence="8">Subtilisin-like serine protease</fullName>
    </submittedName>
</protein>
<evidence type="ECO:0000256" key="2">
    <source>
        <dbReference type="ARBA" id="ARBA00022801"/>
    </source>
</evidence>
<dbReference type="GO" id="GO:0004252">
    <property type="term" value="F:serine-type endopeptidase activity"/>
    <property type="evidence" value="ECO:0007669"/>
    <property type="project" value="UniProtKB-UniRule"/>
</dbReference>
<organism evidence="8 9">
    <name type="scientific">Singulisphaera acidiphila (strain ATCC BAA-1392 / DSM 18658 / VKM B-2454 / MOB10)</name>
    <dbReference type="NCBI Taxonomy" id="886293"/>
    <lineage>
        <taxon>Bacteria</taxon>
        <taxon>Pseudomonadati</taxon>
        <taxon>Planctomycetota</taxon>
        <taxon>Planctomycetia</taxon>
        <taxon>Isosphaerales</taxon>
        <taxon>Isosphaeraceae</taxon>
        <taxon>Singulisphaera</taxon>
    </lineage>
</organism>
<dbReference type="InterPro" id="IPR015500">
    <property type="entry name" value="Peptidase_S8_subtilisin-rel"/>
</dbReference>
<dbReference type="InterPro" id="IPR000209">
    <property type="entry name" value="Peptidase_S8/S53_dom"/>
</dbReference>
<dbReference type="eggNOG" id="COG1404">
    <property type="taxonomic scope" value="Bacteria"/>
</dbReference>
<keyword evidence="1 5" id="KW-0645">Protease</keyword>
<comment type="similarity">
    <text evidence="5 6">Belongs to the peptidase S8 family.</text>
</comment>
<dbReference type="Gene3D" id="3.40.50.200">
    <property type="entry name" value="Peptidase S8/S53 domain"/>
    <property type="match status" value="1"/>
</dbReference>
<dbReference type="SUPFAM" id="SSF52743">
    <property type="entry name" value="Subtilisin-like"/>
    <property type="match status" value="1"/>
</dbReference>
<dbReference type="PROSITE" id="PS00136">
    <property type="entry name" value="SUBTILASE_ASP"/>
    <property type="match status" value="1"/>
</dbReference>
<accession>L0DDY3</accession>
<evidence type="ECO:0000256" key="3">
    <source>
        <dbReference type="ARBA" id="ARBA00022825"/>
    </source>
</evidence>
<dbReference type="EMBL" id="CP003364">
    <property type="protein sequence ID" value="AGA27589.1"/>
    <property type="molecule type" value="Genomic_DNA"/>
</dbReference>
<dbReference type="PROSITE" id="PS00138">
    <property type="entry name" value="SUBTILASE_SER"/>
    <property type="match status" value="1"/>
</dbReference>
<dbReference type="InterPro" id="IPR023828">
    <property type="entry name" value="Peptidase_S8_Ser-AS"/>
</dbReference>
<dbReference type="OrthoDB" id="9798386at2"/>